<feature type="non-terminal residue" evidence="3">
    <location>
        <position position="1"/>
    </location>
</feature>
<gene>
    <name evidence="3" type="ORF">KFL_011630040</name>
</gene>
<feature type="compositionally biased region" description="Basic and acidic residues" evidence="2">
    <location>
        <begin position="1"/>
        <end position="10"/>
    </location>
</feature>
<feature type="compositionally biased region" description="Basic and acidic residues" evidence="2">
    <location>
        <begin position="36"/>
        <end position="49"/>
    </location>
</feature>
<dbReference type="AlphaFoldDB" id="A0A1Y1IS41"/>
<feature type="compositionally biased region" description="Polar residues" evidence="2">
    <location>
        <begin position="255"/>
        <end position="264"/>
    </location>
</feature>
<dbReference type="Proteomes" id="UP000054558">
    <property type="component" value="Unassembled WGS sequence"/>
</dbReference>
<organism evidence="3 4">
    <name type="scientific">Klebsormidium nitens</name>
    <name type="common">Green alga</name>
    <name type="synonym">Ulothrix nitens</name>
    <dbReference type="NCBI Taxonomy" id="105231"/>
    <lineage>
        <taxon>Eukaryota</taxon>
        <taxon>Viridiplantae</taxon>
        <taxon>Streptophyta</taxon>
        <taxon>Klebsormidiophyceae</taxon>
        <taxon>Klebsormidiales</taxon>
        <taxon>Klebsormidiaceae</taxon>
        <taxon>Klebsormidium</taxon>
    </lineage>
</organism>
<protein>
    <submittedName>
        <fullName evidence="3">Uncharacterized protein</fullName>
    </submittedName>
</protein>
<evidence type="ECO:0000256" key="2">
    <source>
        <dbReference type="SAM" id="MobiDB-lite"/>
    </source>
</evidence>
<accession>A0A1Y1IS41</accession>
<reference evidence="3 4" key="1">
    <citation type="journal article" date="2014" name="Nat. Commun.">
        <title>Klebsormidium flaccidum genome reveals primary factors for plant terrestrial adaptation.</title>
        <authorList>
            <person name="Hori K."/>
            <person name="Maruyama F."/>
            <person name="Fujisawa T."/>
            <person name="Togashi T."/>
            <person name="Yamamoto N."/>
            <person name="Seo M."/>
            <person name="Sato S."/>
            <person name="Yamada T."/>
            <person name="Mori H."/>
            <person name="Tajima N."/>
            <person name="Moriyama T."/>
            <person name="Ikeuchi M."/>
            <person name="Watanabe M."/>
            <person name="Wada H."/>
            <person name="Kobayashi K."/>
            <person name="Saito M."/>
            <person name="Masuda T."/>
            <person name="Sasaki-Sekimoto Y."/>
            <person name="Mashiguchi K."/>
            <person name="Awai K."/>
            <person name="Shimojima M."/>
            <person name="Masuda S."/>
            <person name="Iwai M."/>
            <person name="Nobusawa T."/>
            <person name="Narise T."/>
            <person name="Kondo S."/>
            <person name="Saito H."/>
            <person name="Sato R."/>
            <person name="Murakawa M."/>
            <person name="Ihara Y."/>
            <person name="Oshima-Yamada Y."/>
            <person name="Ohtaka K."/>
            <person name="Satoh M."/>
            <person name="Sonobe K."/>
            <person name="Ishii M."/>
            <person name="Ohtani R."/>
            <person name="Kanamori-Sato M."/>
            <person name="Honoki R."/>
            <person name="Miyazaki D."/>
            <person name="Mochizuki H."/>
            <person name="Umetsu J."/>
            <person name="Higashi K."/>
            <person name="Shibata D."/>
            <person name="Kamiya Y."/>
            <person name="Sato N."/>
            <person name="Nakamura Y."/>
            <person name="Tabata S."/>
            <person name="Ida S."/>
            <person name="Kurokawa K."/>
            <person name="Ohta H."/>
        </authorList>
    </citation>
    <scope>NUCLEOTIDE SEQUENCE [LARGE SCALE GENOMIC DNA]</scope>
    <source>
        <strain evidence="3 4">NIES-2285</strain>
    </source>
</reference>
<dbReference type="EMBL" id="DF238112">
    <property type="protein sequence ID" value="GAQ92842.1"/>
    <property type="molecule type" value="Genomic_DNA"/>
</dbReference>
<sequence>RRQRHEEDAAHSAAALESARAAAESAQTALSAARARAQEEGAGRAAAERQVTELQQLVRQMEGGRERTEAAVWELQEKTSSLGAAERERARLETEVVPALRGEIAELQKMLAAAHHHKAEAAESAARANQRLRVALSQQEINYNSAKRRIADLEDRIIALGSIPPATAYEELKPQTSDTFRTDPIDAGLRFSSDYSAFKSGLSGGNSSWASPPREPPFPKSFSDGAGHSSSFNFQSALASLDSSIGKLFQQPGTRATATWQDATPSGKHGSSPDLNRPARAYTVPDRSATSPQTARTYFSPPRGSVVGAASPPVKRNLDASLERAAAGFERGFSAPSSSVWERVERRCEEVRKAMERSAAIGAK</sequence>
<proteinExistence type="predicted"/>
<feature type="region of interest" description="Disordered" evidence="2">
    <location>
        <begin position="255"/>
        <end position="312"/>
    </location>
</feature>
<feature type="coiled-coil region" evidence="1">
    <location>
        <begin position="129"/>
        <end position="156"/>
    </location>
</feature>
<evidence type="ECO:0000313" key="3">
    <source>
        <dbReference type="EMBL" id="GAQ92842.1"/>
    </source>
</evidence>
<feature type="compositionally biased region" description="Low complexity" evidence="2">
    <location>
        <begin position="11"/>
        <end position="35"/>
    </location>
</feature>
<evidence type="ECO:0000313" key="4">
    <source>
        <dbReference type="Proteomes" id="UP000054558"/>
    </source>
</evidence>
<feature type="region of interest" description="Disordered" evidence="2">
    <location>
        <begin position="202"/>
        <end position="224"/>
    </location>
</feature>
<dbReference type="OMA" id="WELQEKT"/>
<keyword evidence="4" id="KW-1185">Reference proteome</keyword>
<keyword evidence="1" id="KW-0175">Coiled coil</keyword>
<name>A0A1Y1IS41_KLENI</name>
<feature type="compositionally biased region" description="Polar residues" evidence="2">
    <location>
        <begin position="288"/>
        <end position="297"/>
    </location>
</feature>
<evidence type="ECO:0000256" key="1">
    <source>
        <dbReference type="SAM" id="Coils"/>
    </source>
</evidence>
<feature type="region of interest" description="Disordered" evidence="2">
    <location>
        <begin position="1"/>
        <end position="49"/>
    </location>
</feature>